<proteinExistence type="predicted"/>
<protein>
    <submittedName>
        <fullName evidence="3">CTP:molybdopterin cytidylyltransferase MocA</fullName>
    </submittedName>
</protein>
<evidence type="ECO:0000313" key="3">
    <source>
        <dbReference type="EMBL" id="SIS78713.1"/>
    </source>
</evidence>
<dbReference type="AlphaFoldDB" id="A0A1N7LY02"/>
<dbReference type="Proteomes" id="UP000186684">
    <property type="component" value="Unassembled WGS sequence"/>
</dbReference>
<dbReference type="CDD" id="cd04182">
    <property type="entry name" value="GT_2_like_f"/>
    <property type="match status" value="1"/>
</dbReference>
<sequence length="192" mass="20327">MRGGDKLTEEVGGIPLLRRIAEMARSVCDPVIVALPVPAAARGGALEGLDVTRVAVPDAAEGMARSLVRAAAALPETCRGILVMPADMPEITAPDLATLARVFDAEGGQRIVRATTEDGAPGHPVIFPRRFRSALMQLTGDQGARDVLMAEAEAGRVLHVPLPGRRARVDLDTPEDWAAWRAGQRAVSARDD</sequence>
<dbReference type="Pfam" id="PF12804">
    <property type="entry name" value="NTP_transf_3"/>
    <property type="match status" value="1"/>
</dbReference>
<gene>
    <name evidence="3" type="ORF">SAMN05421759_103258</name>
</gene>
<keyword evidence="4" id="KW-1185">Reference proteome</keyword>
<dbReference type="SUPFAM" id="SSF53448">
    <property type="entry name" value="Nucleotide-diphospho-sugar transferases"/>
    <property type="match status" value="1"/>
</dbReference>
<feature type="domain" description="MobA-like NTP transferase" evidence="2">
    <location>
        <begin position="3"/>
        <end position="150"/>
    </location>
</feature>
<accession>A0A1N7LY02</accession>
<dbReference type="STRING" id="633194.SAMN05421759_103258"/>
<evidence type="ECO:0000259" key="2">
    <source>
        <dbReference type="Pfam" id="PF12804"/>
    </source>
</evidence>
<dbReference type="InterPro" id="IPR029044">
    <property type="entry name" value="Nucleotide-diphossugar_trans"/>
</dbReference>
<name>A0A1N7LY02_9RHOB</name>
<dbReference type="Gene3D" id="3.90.550.10">
    <property type="entry name" value="Spore Coat Polysaccharide Biosynthesis Protein SpsA, Chain A"/>
    <property type="match status" value="1"/>
</dbReference>
<dbReference type="GO" id="GO:0016779">
    <property type="term" value="F:nucleotidyltransferase activity"/>
    <property type="evidence" value="ECO:0007669"/>
    <property type="project" value="UniProtKB-KW"/>
</dbReference>
<dbReference type="EMBL" id="FTOQ01000003">
    <property type="protein sequence ID" value="SIS78713.1"/>
    <property type="molecule type" value="Genomic_DNA"/>
</dbReference>
<reference evidence="4" key="1">
    <citation type="submission" date="2017-01" db="EMBL/GenBank/DDBJ databases">
        <authorList>
            <person name="Varghese N."/>
            <person name="Submissions S."/>
        </authorList>
    </citation>
    <scope>NUCLEOTIDE SEQUENCE [LARGE SCALE GENOMIC DNA]</scope>
    <source>
        <strain evidence="4">DSM 29430</strain>
    </source>
</reference>
<keyword evidence="3" id="KW-0548">Nucleotidyltransferase</keyword>
<evidence type="ECO:0000256" key="1">
    <source>
        <dbReference type="ARBA" id="ARBA00022842"/>
    </source>
</evidence>
<dbReference type="PANTHER" id="PTHR43777">
    <property type="entry name" value="MOLYBDENUM COFACTOR CYTIDYLYLTRANSFERASE"/>
    <property type="match status" value="1"/>
</dbReference>
<evidence type="ECO:0000313" key="4">
    <source>
        <dbReference type="Proteomes" id="UP000186684"/>
    </source>
</evidence>
<organism evidence="3 4">
    <name type="scientific">Roseivivax lentus</name>
    <dbReference type="NCBI Taxonomy" id="633194"/>
    <lineage>
        <taxon>Bacteria</taxon>
        <taxon>Pseudomonadati</taxon>
        <taxon>Pseudomonadota</taxon>
        <taxon>Alphaproteobacteria</taxon>
        <taxon>Rhodobacterales</taxon>
        <taxon>Roseobacteraceae</taxon>
        <taxon>Roseivivax</taxon>
    </lineage>
</organism>
<dbReference type="PANTHER" id="PTHR43777:SF1">
    <property type="entry name" value="MOLYBDENUM COFACTOR CYTIDYLYLTRANSFERASE"/>
    <property type="match status" value="1"/>
</dbReference>
<dbReference type="InterPro" id="IPR025877">
    <property type="entry name" value="MobA-like_NTP_Trfase"/>
</dbReference>
<keyword evidence="1" id="KW-0460">Magnesium</keyword>
<keyword evidence="3" id="KW-0808">Transferase</keyword>